<dbReference type="Proteomes" id="UP000811844">
    <property type="component" value="Unassembled WGS sequence"/>
</dbReference>
<comment type="caution">
    <text evidence="1">The sequence shown here is derived from an EMBL/GenBank/DDBJ whole genome shotgun (WGS) entry which is preliminary data.</text>
</comment>
<organism evidence="1 2">
    <name type="scientific">Shewanella intestini</name>
    <dbReference type="NCBI Taxonomy" id="2017544"/>
    <lineage>
        <taxon>Bacteria</taxon>
        <taxon>Pseudomonadati</taxon>
        <taxon>Pseudomonadota</taxon>
        <taxon>Gammaproteobacteria</taxon>
        <taxon>Alteromonadales</taxon>
        <taxon>Shewanellaceae</taxon>
        <taxon>Shewanella</taxon>
    </lineage>
</organism>
<dbReference type="PROSITE" id="PS51257">
    <property type="entry name" value="PROKAR_LIPOPROTEIN"/>
    <property type="match status" value="1"/>
</dbReference>
<dbReference type="EMBL" id="JAAIKR010000031">
    <property type="protein sequence ID" value="MBR9729639.1"/>
    <property type="molecule type" value="Genomic_DNA"/>
</dbReference>
<evidence type="ECO:0008006" key="3">
    <source>
        <dbReference type="Google" id="ProtNLM"/>
    </source>
</evidence>
<name>A0ABS5I6J3_9GAMM</name>
<keyword evidence="2" id="KW-1185">Reference proteome</keyword>
<dbReference type="Gene3D" id="3.30.1150.10">
    <property type="match status" value="1"/>
</dbReference>
<evidence type="ECO:0000313" key="1">
    <source>
        <dbReference type="EMBL" id="MBR9729639.1"/>
    </source>
</evidence>
<proteinExistence type="predicted"/>
<dbReference type="RefSeq" id="WP_153666358.1">
    <property type="nucleotide sequence ID" value="NZ_JAAIKR010000031.1"/>
</dbReference>
<dbReference type="SUPFAM" id="SSF74653">
    <property type="entry name" value="TolA/TonB C-terminal domain"/>
    <property type="match status" value="1"/>
</dbReference>
<gene>
    <name evidence="1" type="ORF">G3R48_16865</name>
</gene>
<evidence type="ECO:0000313" key="2">
    <source>
        <dbReference type="Proteomes" id="UP000811844"/>
    </source>
</evidence>
<reference evidence="1 2" key="1">
    <citation type="submission" date="2020-02" db="EMBL/GenBank/DDBJ databases">
        <title>Shewanella WXL01 sp. nov., a marine bacterium isolated from green algae in Luhuitou Fringing Reef (Northern South China Sea).</title>
        <authorList>
            <person name="Wang X."/>
        </authorList>
    </citation>
    <scope>NUCLEOTIDE SEQUENCE [LARGE SCALE GENOMIC DNA]</scope>
    <source>
        <strain evidence="1 2">MCCC 1A01895</strain>
    </source>
</reference>
<accession>A0ABS5I6J3</accession>
<protein>
    <recommendedName>
        <fullName evidence="3">TonB C-terminal domain-containing protein</fullName>
    </recommendedName>
</protein>
<sequence length="128" mass="14202">MRRILIITLLSVIVAGCANTPKVAKNSSCSDVQSCAEKIMLRVREQSKLLCEKMSIDKTIVVKSTFSKGGEVLNMELTTSSGVQEFDEVAFNAIKTSAPLYELTMLNDEDFKKASVINFRFEGLKKTE</sequence>